<sequence>MLPKPEPPAEQAVSQPPAVNLNMGDNSQSRVSRNQYQSGSQHSETTYYNPQVRGDIHNNGPTEYNTTNSYVIHQYGSGPYSSPLPRSSGSFSSRSSSSSTTRPFPPGWARSTSPLGQFNFTGYEEEEEEEEEGPAIAPTETFKGVSQDLDDKLSKAIGGFMANGYSRLMAPAAEKRDSKDTSSRKSEESRYTSSRESEESKYTGSRKSEESK</sequence>
<feature type="compositionally biased region" description="Low complexity" evidence="1">
    <location>
        <begin position="75"/>
        <end position="102"/>
    </location>
</feature>
<feature type="compositionally biased region" description="Acidic residues" evidence="1">
    <location>
        <begin position="123"/>
        <end position="133"/>
    </location>
</feature>
<gene>
    <name evidence="2" type="ORF">DFP72DRAFT_533498</name>
</gene>
<comment type="caution">
    <text evidence="2">The sequence shown here is derived from an EMBL/GenBank/DDBJ whole genome shotgun (WGS) entry which is preliminary data.</text>
</comment>
<feature type="region of interest" description="Disordered" evidence="1">
    <location>
        <begin position="163"/>
        <end position="212"/>
    </location>
</feature>
<feature type="region of interest" description="Disordered" evidence="1">
    <location>
        <begin position="1"/>
        <end position="146"/>
    </location>
</feature>
<reference evidence="2 3" key="1">
    <citation type="submission" date="2020-07" db="EMBL/GenBank/DDBJ databases">
        <title>Comparative genomics of pyrophilous fungi reveals a link between fire events and developmental genes.</title>
        <authorList>
            <consortium name="DOE Joint Genome Institute"/>
            <person name="Steindorff A.S."/>
            <person name="Carver A."/>
            <person name="Calhoun S."/>
            <person name="Stillman K."/>
            <person name="Liu H."/>
            <person name="Lipzen A."/>
            <person name="Pangilinan J."/>
            <person name="Labutti K."/>
            <person name="Bruns T.D."/>
            <person name="Grigoriev I.V."/>
        </authorList>
    </citation>
    <scope>NUCLEOTIDE SEQUENCE [LARGE SCALE GENOMIC DNA]</scope>
    <source>
        <strain evidence="2 3">CBS 144469</strain>
    </source>
</reference>
<dbReference type="AlphaFoldDB" id="A0A8H6HNW5"/>
<dbReference type="Proteomes" id="UP000521943">
    <property type="component" value="Unassembled WGS sequence"/>
</dbReference>
<feature type="compositionally biased region" description="Polar residues" evidence="1">
    <location>
        <begin position="23"/>
        <end position="49"/>
    </location>
</feature>
<evidence type="ECO:0000313" key="3">
    <source>
        <dbReference type="Proteomes" id="UP000521943"/>
    </source>
</evidence>
<name>A0A8H6HNW5_9AGAR</name>
<proteinExistence type="predicted"/>
<accession>A0A8H6HNW5</accession>
<feature type="compositionally biased region" description="Polar residues" evidence="1">
    <location>
        <begin position="59"/>
        <end position="71"/>
    </location>
</feature>
<keyword evidence="3" id="KW-1185">Reference proteome</keyword>
<protein>
    <submittedName>
        <fullName evidence="2">Uncharacterized protein</fullName>
    </submittedName>
</protein>
<feature type="compositionally biased region" description="Basic and acidic residues" evidence="1">
    <location>
        <begin position="173"/>
        <end position="212"/>
    </location>
</feature>
<feature type="compositionally biased region" description="Polar residues" evidence="1">
    <location>
        <begin position="110"/>
        <end position="120"/>
    </location>
</feature>
<organism evidence="2 3">
    <name type="scientific">Ephemerocybe angulata</name>
    <dbReference type="NCBI Taxonomy" id="980116"/>
    <lineage>
        <taxon>Eukaryota</taxon>
        <taxon>Fungi</taxon>
        <taxon>Dikarya</taxon>
        <taxon>Basidiomycota</taxon>
        <taxon>Agaricomycotina</taxon>
        <taxon>Agaricomycetes</taxon>
        <taxon>Agaricomycetidae</taxon>
        <taxon>Agaricales</taxon>
        <taxon>Agaricineae</taxon>
        <taxon>Psathyrellaceae</taxon>
        <taxon>Ephemerocybe</taxon>
    </lineage>
</organism>
<dbReference type="EMBL" id="JACGCI010000060">
    <property type="protein sequence ID" value="KAF6749965.1"/>
    <property type="molecule type" value="Genomic_DNA"/>
</dbReference>
<evidence type="ECO:0000313" key="2">
    <source>
        <dbReference type="EMBL" id="KAF6749965.1"/>
    </source>
</evidence>
<evidence type="ECO:0000256" key="1">
    <source>
        <dbReference type="SAM" id="MobiDB-lite"/>
    </source>
</evidence>